<name>A0ABY6CKZ6_9BACT</name>
<dbReference type="InterPro" id="IPR002872">
    <property type="entry name" value="Proline_DH_dom"/>
</dbReference>
<proteinExistence type="predicted"/>
<evidence type="ECO:0000256" key="1">
    <source>
        <dbReference type="ARBA" id="ARBA00023002"/>
    </source>
</evidence>
<dbReference type="Proteomes" id="UP001065174">
    <property type="component" value="Chromosome"/>
</dbReference>
<organism evidence="3 4">
    <name type="scientific">Reichenbachiella agarivorans</name>
    <dbReference type="NCBI Taxonomy" id="2979464"/>
    <lineage>
        <taxon>Bacteria</taxon>
        <taxon>Pseudomonadati</taxon>
        <taxon>Bacteroidota</taxon>
        <taxon>Cytophagia</taxon>
        <taxon>Cytophagales</taxon>
        <taxon>Reichenbachiellaceae</taxon>
        <taxon>Reichenbachiella</taxon>
    </lineage>
</organism>
<evidence type="ECO:0000259" key="2">
    <source>
        <dbReference type="Pfam" id="PF01619"/>
    </source>
</evidence>
<reference evidence="3" key="1">
    <citation type="submission" date="2022-09" db="EMBL/GenBank/DDBJ databases">
        <title>Comparative genomics and taxonomic characterization of three novel marine species of genus Reichenbachiella exhibiting antioxidant and polysaccharide degradation activities.</title>
        <authorList>
            <person name="Muhammad N."/>
            <person name="Lee Y.-J."/>
            <person name="Ko J."/>
            <person name="Kim S.-G."/>
        </authorList>
    </citation>
    <scope>NUCLEOTIDE SEQUENCE</scope>
    <source>
        <strain evidence="3">BKB1-1</strain>
    </source>
</reference>
<dbReference type="PANTHER" id="PTHR13914:SF0">
    <property type="entry name" value="PROLINE DEHYDROGENASE 1, MITOCHONDRIAL"/>
    <property type="match status" value="1"/>
</dbReference>
<dbReference type="RefSeq" id="WP_262308628.1">
    <property type="nucleotide sequence ID" value="NZ_CP106679.1"/>
</dbReference>
<evidence type="ECO:0000313" key="4">
    <source>
        <dbReference type="Proteomes" id="UP001065174"/>
    </source>
</evidence>
<dbReference type="InterPro" id="IPR015659">
    <property type="entry name" value="Proline_oxidase"/>
</dbReference>
<feature type="domain" description="Proline dehydrogenase" evidence="2">
    <location>
        <begin position="79"/>
        <end position="377"/>
    </location>
</feature>
<dbReference type="Pfam" id="PF01619">
    <property type="entry name" value="Pro_dh"/>
    <property type="match status" value="1"/>
</dbReference>
<dbReference type="Gene3D" id="3.20.20.220">
    <property type="match status" value="1"/>
</dbReference>
<dbReference type="SUPFAM" id="SSF51730">
    <property type="entry name" value="FAD-linked oxidoreductase"/>
    <property type="match status" value="1"/>
</dbReference>
<keyword evidence="4" id="KW-1185">Reference proteome</keyword>
<gene>
    <name evidence="3" type="ORF">N6H18_12595</name>
</gene>
<protein>
    <submittedName>
        <fullName evidence="3">Proline dehydrogenase family protein</fullName>
    </submittedName>
</protein>
<accession>A0ABY6CKZ6</accession>
<keyword evidence="1" id="KW-0560">Oxidoreductase</keyword>
<dbReference type="PANTHER" id="PTHR13914">
    <property type="entry name" value="PROLINE OXIDASE"/>
    <property type="match status" value="1"/>
</dbReference>
<sequence length="395" mass="45944">MNKISKVHFDDTEVAFNDKSDFDLKRMYFLFFTMNNPLIAKLGIWLTELALKIHLPIKFLVKKTIFAQFCGGESLKDSIKTVEKLGDSYIHTILDYSVEGESKEKVFDQNKVEIIQSLKLAQTTSNIPTGVMKLTGFVAFDLLVKKQARKEFTKEEQVRWDAFIQRVEEICQYAVDSEKYLFIDAEESWIQEPIDEIVNDLMKKHNKRTVYIFNTYQLYKKSSLDSLKAIHQKAKDEGFKVGAKLVRGAYMEKERERAREKDYPDPIQVDKAATDQAYDEALAYCVSHIKTISVCAGTHNEKSSQYLTQLMEERQIRKDDPRVFFAQLYGMSDNISYTLADLRYNVAKYVPYGPVKKVLPYLMRRAQENTSIAGQSSREFLLVKHEMKRRKRNNS</sequence>
<evidence type="ECO:0000313" key="3">
    <source>
        <dbReference type="EMBL" id="UXP31187.1"/>
    </source>
</evidence>
<dbReference type="InterPro" id="IPR029041">
    <property type="entry name" value="FAD-linked_oxidoreductase-like"/>
</dbReference>
<dbReference type="EMBL" id="CP106679">
    <property type="protein sequence ID" value="UXP31187.1"/>
    <property type="molecule type" value="Genomic_DNA"/>
</dbReference>